<dbReference type="Pfam" id="PF07690">
    <property type="entry name" value="MFS_1"/>
    <property type="match status" value="1"/>
</dbReference>
<gene>
    <name evidence="10" type="ORF">KH142_05180</name>
</gene>
<keyword evidence="5 7" id="KW-0472">Membrane</keyword>
<feature type="transmembrane region" description="Helical" evidence="7">
    <location>
        <begin position="191"/>
        <end position="209"/>
    </location>
</feature>
<dbReference type="PANTHER" id="PTHR42718:SF9">
    <property type="entry name" value="MAJOR FACILITATOR SUPERFAMILY MULTIDRUG TRANSPORTER MFSC"/>
    <property type="match status" value="1"/>
</dbReference>
<evidence type="ECO:0000256" key="2">
    <source>
        <dbReference type="ARBA" id="ARBA00022448"/>
    </source>
</evidence>
<name>A0A943YYB6_9ACTN</name>
<feature type="transmembrane region" description="Helical" evidence="7">
    <location>
        <begin position="320"/>
        <end position="338"/>
    </location>
</feature>
<feature type="transmembrane region" description="Helical" evidence="7">
    <location>
        <begin position="161"/>
        <end position="179"/>
    </location>
</feature>
<keyword evidence="2" id="KW-0813">Transport</keyword>
<evidence type="ECO:0000313" key="11">
    <source>
        <dbReference type="Proteomes" id="UP000727506"/>
    </source>
</evidence>
<dbReference type="PROSITE" id="PS50850">
    <property type="entry name" value="MFS"/>
    <property type="match status" value="1"/>
</dbReference>
<evidence type="ECO:0000256" key="5">
    <source>
        <dbReference type="ARBA" id="ARBA00023136"/>
    </source>
</evidence>
<dbReference type="PROSITE" id="PS51371">
    <property type="entry name" value="CBS"/>
    <property type="match status" value="2"/>
</dbReference>
<comment type="caution">
    <text evidence="10">The sequence shown here is derived from an EMBL/GenBank/DDBJ whole genome shotgun (WGS) entry which is preliminary data.</text>
</comment>
<dbReference type="PANTHER" id="PTHR42718">
    <property type="entry name" value="MAJOR FACILITATOR SUPERFAMILY MULTIDRUG TRANSPORTER MFSC"/>
    <property type="match status" value="1"/>
</dbReference>
<dbReference type="InterPro" id="IPR020846">
    <property type="entry name" value="MFS_dom"/>
</dbReference>
<comment type="subcellular location">
    <subcellularLocation>
        <location evidence="1">Cell membrane</location>
        <topology evidence="1">Multi-pass membrane protein</topology>
    </subcellularLocation>
</comment>
<reference evidence="10" key="1">
    <citation type="submission" date="2021-02" db="EMBL/GenBank/DDBJ databases">
        <title>Infant gut strain persistence is associated with maternal origin, phylogeny, and functional potential including surface adhesion and iron acquisition.</title>
        <authorList>
            <person name="Lou Y.C."/>
        </authorList>
    </citation>
    <scope>NUCLEOTIDE SEQUENCE</scope>
    <source>
        <strain evidence="10">L2_039_000G1_dasL2_039_000G1_concoct_11</strain>
    </source>
</reference>
<accession>A0A943YYB6</accession>
<dbReference type="InterPro" id="IPR046342">
    <property type="entry name" value="CBS_dom_sf"/>
</dbReference>
<keyword evidence="4 7" id="KW-1133">Transmembrane helix</keyword>
<feature type="transmembrane region" description="Helical" evidence="7">
    <location>
        <begin position="70"/>
        <end position="88"/>
    </location>
</feature>
<organism evidence="10 11">
    <name type="scientific">Slackia piriformis</name>
    <dbReference type="NCBI Taxonomy" id="626934"/>
    <lineage>
        <taxon>Bacteria</taxon>
        <taxon>Bacillati</taxon>
        <taxon>Actinomycetota</taxon>
        <taxon>Coriobacteriia</taxon>
        <taxon>Eggerthellales</taxon>
        <taxon>Eggerthellaceae</taxon>
        <taxon>Slackia</taxon>
    </lineage>
</organism>
<evidence type="ECO:0000256" key="1">
    <source>
        <dbReference type="ARBA" id="ARBA00004651"/>
    </source>
</evidence>
<evidence type="ECO:0000256" key="4">
    <source>
        <dbReference type="ARBA" id="ARBA00022989"/>
    </source>
</evidence>
<feature type="transmembrane region" description="Helical" evidence="7">
    <location>
        <begin position="132"/>
        <end position="155"/>
    </location>
</feature>
<dbReference type="GO" id="GO:0005886">
    <property type="term" value="C:plasma membrane"/>
    <property type="evidence" value="ECO:0007669"/>
    <property type="project" value="UniProtKB-SubCell"/>
</dbReference>
<dbReference type="Gene3D" id="3.10.580.10">
    <property type="entry name" value="CBS-domain"/>
    <property type="match status" value="1"/>
</dbReference>
<dbReference type="InterPro" id="IPR011701">
    <property type="entry name" value="MFS"/>
</dbReference>
<evidence type="ECO:0000256" key="6">
    <source>
        <dbReference type="PROSITE-ProRule" id="PRU00703"/>
    </source>
</evidence>
<dbReference type="SUPFAM" id="SSF103473">
    <property type="entry name" value="MFS general substrate transporter"/>
    <property type="match status" value="1"/>
</dbReference>
<evidence type="ECO:0000313" key="10">
    <source>
        <dbReference type="EMBL" id="MBS6940863.1"/>
    </source>
</evidence>
<dbReference type="Gene3D" id="1.20.1250.20">
    <property type="entry name" value="MFS general substrate transporter like domains"/>
    <property type="match status" value="2"/>
</dbReference>
<evidence type="ECO:0000256" key="7">
    <source>
        <dbReference type="SAM" id="Phobius"/>
    </source>
</evidence>
<feature type="transmembrane region" description="Helical" evidence="7">
    <location>
        <begin position="254"/>
        <end position="279"/>
    </location>
</feature>
<dbReference type="SMART" id="SM00116">
    <property type="entry name" value="CBS"/>
    <property type="match status" value="2"/>
</dbReference>
<evidence type="ECO:0000259" key="8">
    <source>
        <dbReference type="PROSITE" id="PS50850"/>
    </source>
</evidence>
<feature type="domain" description="CBS" evidence="9">
    <location>
        <begin position="565"/>
        <end position="620"/>
    </location>
</feature>
<feature type="domain" description="Major facilitator superfamily (MFS) profile" evidence="8">
    <location>
        <begin position="5"/>
        <end position="452"/>
    </location>
</feature>
<evidence type="ECO:0000259" key="9">
    <source>
        <dbReference type="PROSITE" id="PS51371"/>
    </source>
</evidence>
<evidence type="ECO:0000256" key="3">
    <source>
        <dbReference type="ARBA" id="ARBA00022692"/>
    </source>
</evidence>
<feature type="transmembrane region" description="Helical" evidence="7">
    <location>
        <begin position="100"/>
        <end position="120"/>
    </location>
</feature>
<dbReference type="AlphaFoldDB" id="A0A943YYB6"/>
<feature type="non-terminal residue" evidence="10">
    <location>
        <position position="1"/>
    </location>
</feature>
<dbReference type="GO" id="GO:0022857">
    <property type="term" value="F:transmembrane transporter activity"/>
    <property type="evidence" value="ECO:0007669"/>
    <property type="project" value="InterPro"/>
</dbReference>
<feature type="transmembrane region" description="Helical" evidence="7">
    <location>
        <begin position="425"/>
        <end position="450"/>
    </location>
</feature>
<protein>
    <submittedName>
        <fullName evidence="10">MFS transporter</fullName>
    </submittedName>
</protein>
<sequence length="625" mass="65742">SLVMLLGVLYGGAFLAGFNENLVNMALMSIMADYGIDSIAAQWLVTGYMIVATVAVTCMAFLYRRFKLRTLFFSAAGLSFAGSLMGLFAPNYGFLLAARLVQAVGTGIFIPLMMNTVLAVTPKNKLGTYMSIGSCTITFGPAFAPVVCGGIVTVFGWHSVFVVPAVAMAALAVLGVFFVKNLETEDAHLDLFSVALSGAALFALSFGLAELTIDTLAALVSLFAAIVGFAVFVVRQLTCAHPLIDLSPARSIRFWPTLLLATVAMMSTFSMSVLLPLYFEGALATTAFFAGVVMLVPVLANTFVTLIAGRIMDKRGEWPLLPFGFAVVAAGFVVVAVSAPGLSIAAMLVGSIVTYVGVGLIFSPSQTAGLRTLPPDQHPFGVALSTTFVQIAACIGPSLYTGIMSSVQDKALAAQASERLACAEGFGAAMAVAAAVAGVGFITALLYALAAKKRAASESQENTASRDAAGGALAAIMQDDPYILREDDSVACAMQAFADKRVGGMPVADARGRATGFLSDGDVMRYLAEQHPLITNGYSLIALADQTGLDDRLRELIALPVKSVATRGAVTIEYDATLEQVCTLLAQHRLKKAPVMRDGKIVGTVNRSEVIRYAMQRAAEADERR</sequence>
<feature type="transmembrane region" description="Helical" evidence="7">
    <location>
        <begin position="382"/>
        <end position="405"/>
    </location>
</feature>
<dbReference type="Pfam" id="PF00571">
    <property type="entry name" value="CBS"/>
    <property type="match status" value="2"/>
</dbReference>
<feature type="transmembrane region" description="Helical" evidence="7">
    <location>
        <begin position="39"/>
        <end position="63"/>
    </location>
</feature>
<proteinExistence type="predicted"/>
<feature type="domain" description="CBS" evidence="9">
    <location>
        <begin position="477"/>
        <end position="533"/>
    </location>
</feature>
<keyword evidence="6" id="KW-0129">CBS domain</keyword>
<dbReference type="Proteomes" id="UP000727506">
    <property type="component" value="Unassembled WGS sequence"/>
</dbReference>
<dbReference type="EMBL" id="JAGZSV010000075">
    <property type="protein sequence ID" value="MBS6940863.1"/>
    <property type="molecule type" value="Genomic_DNA"/>
</dbReference>
<feature type="transmembrane region" description="Helical" evidence="7">
    <location>
        <begin position="344"/>
        <end position="362"/>
    </location>
</feature>
<dbReference type="InterPro" id="IPR036259">
    <property type="entry name" value="MFS_trans_sf"/>
</dbReference>
<dbReference type="SUPFAM" id="SSF54631">
    <property type="entry name" value="CBS-domain pair"/>
    <property type="match status" value="1"/>
</dbReference>
<feature type="transmembrane region" description="Helical" evidence="7">
    <location>
        <begin position="215"/>
        <end position="234"/>
    </location>
</feature>
<feature type="transmembrane region" description="Helical" evidence="7">
    <location>
        <begin position="285"/>
        <end position="308"/>
    </location>
</feature>
<dbReference type="InterPro" id="IPR000644">
    <property type="entry name" value="CBS_dom"/>
</dbReference>
<keyword evidence="3 7" id="KW-0812">Transmembrane</keyword>